<name>A0ABR9QZW3_9FIRM</name>
<dbReference type="InterPro" id="IPR036388">
    <property type="entry name" value="WH-like_DNA-bd_sf"/>
</dbReference>
<protein>
    <recommendedName>
        <fullName evidence="7">Redox-sensing transcriptional repressor Rex</fullName>
    </recommendedName>
</protein>
<keyword evidence="4 7" id="KW-0520">NAD</keyword>
<evidence type="ECO:0000313" key="9">
    <source>
        <dbReference type="EMBL" id="MBE5036424.1"/>
    </source>
</evidence>
<keyword evidence="6 7" id="KW-0804">Transcription</keyword>
<comment type="subunit">
    <text evidence="7">Homodimer.</text>
</comment>
<dbReference type="PANTHER" id="PTHR35786:SF1">
    <property type="entry name" value="REDOX-SENSING TRANSCRIPTIONAL REPRESSOR REX 1"/>
    <property type="match status" value="1"/>
</dbReference>
<feature type="domain" description="CoA-binding" evidence="8">
    <location>
        <begin position="81"/>
        <end position="182"/>
    </location>
</feature>
<keyword evidence="5 7" id="KW-0238">DNA-binding</keyword>
<keyword evidence="10" id="KW-1185">Reference proteome</keyword>
<gene>
    <name evidence="7" type="primary">rex</name>
    <name evidence="9" type="ORF">INF35_01210</name>
</gene>
<organism evidence="9 10">
    <name type="scientific">Gemmiger gallinarum</name>
    <dbReference type="NCBI Taxonomy" id="2779354"/>
    <lineage>
        <taxon>Bacteria</taxon>
        <taxon>Bacillati</taxon>
        <taxon>Bacillota</taxon>
        <taxon>Clostridia</taxon>
        <taxon>Eubacteriales</taxon>
        <taxon>Gemmiger</taxon>
    </lineage>
</organism>
<dbReference type="InterPro" id="IPR022876">
    <property type="entry name" value="Tscrpt_rep_Rex"/>
</dbReference>
<evidence type="ECO:0000256" key="3">
    <source>
        <dbReference type="ARBA" id="ARBA00023015"/>
    </source>
</evidence>
<dbReference type="SUPFAM" id="SSF51735">
    <property type="entry name" value="NAD(P)-binding Rossmann-fold domains"/>
    <property type="match status" value="1"/>
</dbReference>
<dbReference type="InterPro" id="IPR036390">
    <property type="entry name" value="WH_DNA-bd_sf"/>
</dbReference>
<dbReference type="Proteomes" id="UP000768567">
    <property type="component" value="Unassembled WGS sequence"/>
</dbReference>
<evidence type="ECO:0000256" key="4">
    <source>
        <dbReference type="ARBA" id="ARBA00023027"/>
    </source>
</evidence>
<dbReference type="NCBIfam" id="NF003995">
    <property type="entry name" value="PRK05472.2-4"/>
    <property type="match status" value="1"/>
</dbReference>
<dbReference type="RefSeq" id="WP_193499763.1">
    <property type="nucleotide sequence ID" value="NZ_JADCKC010000001.1"/>
</dbReference>
<evidence type="ECO:0000256" key="6">
    <source>
        <dbReference type="ARBA" id="ARBA00023163"/>
    </source>
</evidence>
<keyword evidence="3 7" id="KW-0805">Transcription regulation</keyword>
<evidence type="ECO:0000256" key="1">
    <source>
        <dbReference type="ARBA" id="ARBA00022490"/>
    </source>
</evidence>
<evidence type="ECO:0000256" key="7">
    <source>
        <dbReference type="HAMAP-Rule" id="MF_01131"/>
    </source>
</evidence>
<keyword evidence="1 7" id="KW-0963">Cytoplasm</keyword>
<feature type="binding site" evidence="7">
    <location>
        <begin position="92"/>
        <end position="97"/>
    </location>
    <ligand>
        <name>NAD(+)</name>
        <dbReference type="ChEBI" id="CHEBI:57540"/>
    </ligand>
</feature>
<proteinExistence type="inferred from homology"/>
<dbReference type="Gene3D" id="1.10.10.10">
    <property type="entry name" value="Winged helix-like DNA-binding domain superfamily/Winged helix DNA-binding domain"/>
    <property type="match status" value="1"/>
</dbReference>
<evidence type="ECO:0000256" key="5">
    <source>
        <dbReference type="ARBA" id="ARBA00023125"/>
    </source>
</evidence>
<dbReference type="HAMAP" id="MF_01131">
    <property type="entry name" value="Rex"/>
    <property type="match status" value="1"/>
</dbReference>
<feature type="DNA-binding region" description="H-T-H motif" evidence="7">
    <location>
        <begin position="17"/>
        <end position="56"/>
    </location>
</feature>
<dbReference type="NCBIfam" id="NF003990">
    <property type="entry name" value="PRK05472.1-4"/>
    <property type="match status" value="1"/>
</dbReference>
<dbReference type="SUPFAM" id="SSF46785">
    <property type="entry name" value="Winged helix' DNA-binding domain"/>
    <property type="match status" value="1"/>
</dbReference>
<evidence type="ECO:0000256" key="2">
    <source>
        <dbReference type="ARBA" id="ARBA00022491"/>
    </source>
</evidence>
<dbReference type="InterPro" id="IPR003781">
    <property type="entry name" value="CoA-bd"/>
</dbReference>
<comment type="caution">
    <text evidence="9">The sequence shown here is derived from an EMBL/GenBank/DDBJ whole genome shotgun (WGS) entry which is preliminary data.</text>
</comment>
<reference evidence="9 10" key="1">
    <citation type="submission" date="2020-10" db="EMBL/GenBank/DDBJ databases">
        <title>ChiBAC.</title>
        <authorList>
            <person name="Zenner C."/>
            <person name="Hitch T.C.A."/>
            <person name="Clavel T."/>
        </authorList>
    </citation>
    <scope>NUCLEOTIDE SEQUENCE [LARGE SCALE GENOMIC DNA]</scope>
    <source>
        <strain evidence="9 10">DSM 109015</strain>
    </source>
</reference>
<dbReference type="Pfam" id="PF02629">
    <property type="entry name" value="CoA_binding"/>
    <property type="match status" value="1"/>
</dbReference>
<dbReference type="EMBL" id="JADCKC010000001">
    <property type="protein sequence ID" value="MBE5036424.1"/>
    <property type="molecule type" value="Genomic_DNA"/>
</dbReference>
<dbReference type="SMART" id="SM00881">
    <property type="entry name" value="CoA_binding"/>
    <property type="match status" value="1"/>
</dbReference>
<dbReference type="Gene3D" id="3.40.50.720">
    <property type="entry name" value="NAD(P)-binding Rossmann-like Domain"/>
    <property type="match status" value="1"/>
</dbReference>
<keyword evidence="2 7" id="KW-0678">Repressor</keyword>
<dbReference type="NCBIfam" id="NF003994">
    <property type="entry name" value="PRK05472.2-3"/>
    <property type="match status" value="1"/>
</dbReference>
<sequence>MSTQGKVSLPVIKRLPKYYRYLTNLAADGKDKVSSSELAHMMGTTASQVRQDFNCFGGFGQQGIGYKVDVLLEEIGRLLFGSGELLPTILIGAGRLGNAVSSFIARDTNGYRLLAAFDINPELVGHQMSGVTIRPLDELESFCLENKPAVAVLCVPRQSAVDLSDELVRLGIQGFWNFSHYDLSVAHPEVTVENVHLGDSLMSLGYRLRNQDS</sequence>
<comment type="similarity">
    <text evidence="7">Belongs to the transcriptional regulatory Rex family.</text>
</comment>
<comment type="subcellular location">
    <subcellularLocation>
        <location evidence="7">Cytoplasm</location>
    </subcellularLocation>
</comment>
<comment type="function">
    <text evidence="7">Modulates transcription in response to changes in cellular NADH/NAD(+) redox state.</text>
</comment>
<evidence type="ECO:0000259" key="8">
    <source>
        <dbReference type="SMART" id="SM00881"/>
    </source>
</evidence>
<dbReference type="InterPro" id="IPR009718">
    <property type="entry name" value="Rex_DNA-bd_C_dom"/>
</dbReference>
<evidence type="ECO:0000313" key="10">
    <source>
        <dbReference type="Proteomes" id="UP000768567"/>
    </source>
</evidence>
<dbReference type="InterPro" id="IPR036291">
    <property type="entry name" value="NAD(P)-bd_dom_sf"/>
</dbReference>
<dbReference type="NCBIfam" id="NF003996">
    <property type="entry name" value="PRK05472.2-5"/>
    <property type="match status" value="1"/>
</dbReference>
<accession>A0ABR9QZW3</accession>
<dbReference type="PANTHER" id="PTHR35786">
    <property type="entry name" value="REDOX-SENSING TRANSCRIPTIONAL REPRESSOR REX"/>
    <property type="match status" value="1"/>
</dbReference>
<dbReference type="Pfam" id="PF06971">
    <property type="entry name" value="Put_DNA-bind_N"/>
    <property type="match status" value="1"/>
</dbReference>